<dbReference type="EMBL" id="SRMA01026627">
    <property type="protein sequence ID" value="TRY81455.1"/>
    <property type="molecule type" value="Genomic_DNA"/>
</dbReference>
<dbReference type="STRING" id="623744.A0A553PUV4"/>
<name>A0A553PUV4_9TELE</name>
<feature type="region of interest" description="Disordered" evidence="1">
    <location>
        <begin position="100"/>
        <end position="134"/>
    </location>
</feature>
<keyword evidence="3" id="KW-1185">Reference proteome</keyword>
<comment type="caution">
    <text evidence="2">The sequence shown here is derived from an EMBL/GenBank/DDBJ whole genome shotgun (WGS) entry which is preliminary data.</text>
</comment>
<dbReference type="OrthoDB" id="5982901at2759"/>
<protein>
    <recommendedName>
        <fullName evidence="4">Protein FAM181A</fullName>
    </recommendedName>
</protein>
<dbReference type="Gene3D" id="6.20.430.10">
    <property type="match status" value="1"/>
</dbReference>
<dbReference type="InterPro" id="IPR053819">
    <property type="entry name" value="TEADIR3_omega_loop"/>
</dbReference>
<dbReference type="Proteomes" id="UP000316079">
    <property type="component" value="Unassembled WGS sequence"/>
</dbReference>
<dbReference type="PANTHER" id="PTHR33766">
    <property type="entry name" value="PROTEIN FAM181B"/>
    <property type="match status" value="1"/>
</dbReference>
<dbReference type="InterPro" id="IPR029359">
    <property type="entry name" value="FAM181"/>
</dbReference>
<dbReference type="AlphaFoldDB" id="A0A553PUV4"/>
<sequence length="212" mass="23498">MSGSDSEVKTLLNFVHLASSDIRVALERCGSARRNVDHRKYLQKHLRRFQSRQTWVPRAPEQRPLECARAGGVQRSGAHLSSLAEEQVPMRMRQLPASFWREPRSSSHKTSTASSFQPFNKQSANGSSRPEETGYVERKANQLIDGTAELPLGCACACCPPQYHALPTPLPQVPPGSRAEVKRPDAAHESAHVVIKPIPTKPSAILRVFSFI</sequence>
<evidence type="ECO:0000313" key="3">
    <source>
        <dbReference type="Proteomes" id="UP000316079"/>
    </source>
</evidence>
<feature type="compositionally biased region" description="Polar residues" evidence="1">
    <location>
        <begin position="116"/>
        <end position="128"/>
    </location>
</feature>
<evidence type="ECO:0000313" key="2">
    <source>
        <dbReference type="EMBL" id="TRY81455.1"/>
    </source>
</evidence>
<dbReference type="PANTHER" id="PTHR33766:SF1">
    <property type="entry name" value="PROTEIN FAM181A"/>
    <property type="match status" value="1"/>
</dbReference>
<dbReference type="Pfam" id="PF15238">
    <property type="entry name" value="TEADIR3"/>
    <property type="match status" value="1"/>
</dbReference>
<organism evidence="2 3">
    <name type="scientific">Danionella cerebrum</name>
    <dbReference type="NCBI Taxonomy" id="2873325"/>
    <lineage>
        <taxon>Eukaryota</taxon>
        <taxon>Metazoa</taxon>
        <taxon>Chordata</taxon>
        <taxon>Craniata</taxon>
        <taxon>Vertebrata</taxon>
        <taxon>Euteleostomi</taxon>
        <taxon>Actinopterygii</taxon>
        <taxon>Neopterygii</taxon>
        <taxon>Teleostei</taxon>
        <taxon>Ostariophysi</taxon>
        <taxon>Cypriniformes</taxon>
        <taxon>Danionidae</taxon>
        <taxon>Danioninae</taxon>
        <taxon>Danionella</taxon>
    </lineage>
</organism>
<evidence type="ECO:0008006" key="4">
    <source>
        <dbReference type="Google" id="ProtNLM"/>
    </source>
</evidence>
<reference evidence="2 3" key="1">
    <citation type="journal article" date="2019" name="Sci. Data">
        <title>Hybrid genome assembly and annotation of Danionella translucida.</title>
        <authorList>
            <person name="Kadobianskyi M."/>
            <person name="Schulze L."/>
            <person name="Schuelke M."/>
            <person name="Judkewitz B."/>
        </authorList>
    </citation>
    <scope>NUCLEOTIDE SEQUENCE [LARGE SCALE GENOMIC DNA]</scope>
    <source>
        <strain evidence="2 3">Bolton</strain>
    </source>
</reference>
<accession>A0A553PUV4</accession>
<proteinExistence type="predicted"/>
<evidence type="ECO:0000256" key="1">
    <source>
        <dbReference type="SAM" id="MobiDB-lite"/>
    </source>
</evidence>
<gene>
    <name evidence="2" type="ORF">DNTS_008160</name>
</gene>